<accession>A0A1X7TJA6</accession>
<feature type="transmembrane region" description="Helical" evidence="1">
    <location>
        <begin position="513"/>
        <end position="543"/>
    </location>
</feature>
<evidence type="ECO:0000256" key="1">
    <source>
        <dbReference type="SAM" id="Phobius"/>
    </source>
</evidence>
<reference evidence="3" key="1">
    <citation type="submission" date="2017-05" db="UniProtKB">
        <authorList>
            <consortium name="EnsemblMetazoa"/>
        </authorList>
    </citation>
    <scope>IDENTIFICATION</scope>
</reference>
<name>A0A1X7TJA6_AMPQE</name>
<dbReference type="SUPFAM" id="SSF49265">
    <property type="entry name" value="Fibronectin type III"/>
    <property type="match status" value="1"/>
</dbReference>
<proteinExistence type="predicted"/>
<evidence type="ECO:0000259" key="2">
    <source>
        <dbReference type="PROSITE" id="PS50853"/>
    </source>
</evidence>
<dbReference type="Gene3D" id="2.60.40.10">
    <property type="entry name" value="Immunoglobulins"/>
    <property type="match status" value="1"/>
</dbReference>
<sequence length="934" mass="100921">MFTEYVTQPVSLNTSLNSTVTFTCEATGVTFIFFIVSEKPASETVNVNRGFIELSQDIINGTIRRRQLLVHAREINNNSIIYCLAVTSSGNIRSDNATLTIQGLLDSVGNLDYTFINGSSVLLTWTAPYTLDNVPITGYYIVNGLVNITTTNKSIRLSATDLNPCILNNISVSSINDVGIGSSNNISFYYETVPLITPPVSVVPVIDGRLISLNISIDVSGLCNGEYPNSITVIVLNIDNEIQDSNSILTQVNDQLMITGVITVPNNLNTFIVNVSLSNNGGEFLPTPSIGFGKAGPVTNIDSSIDNCSTIDITWTTPTVDDRVSIQYYILRIYDAITGSLVNTVAVGDTSYQFVDNNLFIHCYTFVITGVNELGEGISNNATFSYQRVPRSVEAASIIIAFNETSTTASFNIPVALVCTGESPENATITIQCNGTDVVFANTYLVENTLAPMNITGSVPVPLYQQCNITVVFSNEAGSSEPFILPFVATITSTTATIETETPSTNESIDDNIVPLVAGAVSTSVVLVILFILTICFGTIIAIKRKSKTTKEVVHFEQADSNEYEETHNIAITTSPVQLTSNRAIDDENDNEAIGDENDNRAIGDENPYHVTMSEFLTCEHTIPSHNVEELMQQEQNISLPSMTKLETNVEESIKSTSSTTTSVICDTEPSTDSTATGSNISITSTVSNTAIATADVYDTTAANSTYANLGKRTNTTPFPPAAQTVIYDKVTGDINKRGGGVTVYQSSEDISAIPPPPSYDDTVAQECSATVSISSQFVVPVIPPVADAAVVHGQYEKYPPKNEYDYDINTPVEDDTCSTDTEIVQPNTTSVPLNKADVYDRSGSITDIIPMNVNKVLPAHFPTENSFIDKSLSVEEKPGELVTDIMLNNSTEVVATSCQVMTSNKYNTPNVFEDDSDYENYGVPELVPSTRNK</sequence>
<protein>
    <recommendedName>
        <fullName evidence="2">Fibronectin type-III domain-containing protein</fullName>
    </recommendedName>
</protein>
<dbReference type="CDD" id="cd00063">
    <property type="entry name" value="FN3"/>
    <property type="match status" value="1"/>
</dbReference>
<dbReference type="SMART" id="SM00060">
    <property type="entry name" value="FN3"/>
    <property type="match status" value="2"/>
</dbReference>
<dbReference type="AlphaFoldDB" id="A0A1X7TJA6"/>
<dbReference type="InParanoid" id="A0A1X7TJA6"/>
<dbReference type="InterPro" id="IPR036116">
    <property type="entry name" value="FN3_sf"/>
</dbReference>
<feature type="domain" description="Fibronectin type-III" evidence="2">
    <location>
        <begin position="107"/>
        <end position="195"/>
    </location>
</feature>
<keyword evidence="1" id="KW-0472">Membrane</keyword>
<organism evidence="3">
    <name type="scientific">Amphimedon queenslandica</name>
    <name type="common">Sponge</name>
    <dbReference type="NCBI Taxonomy" id="400682"/>
    <lineage>
        <taxon>Eukaryota</taxon>
        <taxon>Metazoa</taxon>
        <taxon>Porifera</taxon>
        <taxon>Demospongiae</taxon>
        <taxon>Heteroscleromorpha</taxon>
        <taxon>Haplosclerida</taxon>
        <taxon>Niphatidae</taxon>
        <taxon>Amphimedon</taxon>
    </lineage>
</organism>
<dbReference type="EnsemblMetazoa" id="Aqu2.1.14635_001">
    <property type="protein sequence ID" value="Aqu2.1.14635_001"/>
    <property type="gene ID" value="Aqu2.1.14635"/>
</dbReference>
<dbReference type="InterPro" id="IPR013783">
    <property type="entry name" value="Ig-like_fold"/>
</dbReference>
<dbReference type="InterPro" id="IPR003961">
    <property type="entry name" value="FN3_dom"/>
</dbReference>
<dbReference type="PROSITE" id="PS50853">
    <property type="entry name" value="FN3"/>
    <property type="match status" value="1"/>
</dbReference>
<keyword evidence="1" id="KW-1133">Transmembrane helix</keyword>
<keyword evidence="1" id="KW-0812">Transmembrane</keyword>
<evidence type="ECO:0000313" key="3">
    <source>
        <dbReference type="EnsemblMetazoa" id="Aqu2.1.14635_001"/>
    </source>
</evidence>